<reference evidence="2 3" key="1">
    <citation type="submission" date="2022-09" db="EMBL/GenBank/DDBJ databases">
        <authorList>
            <person name="Kop L."/>
        </authorList>
    </citation>
    <scope>NUCLEOTIDE SEQUENCE [LARGE SCALE GENOMIC DNA]</scope>
    <source>
        <strain evidence="2 3">347</strain>
    </source>
</reference>
<name>A0ABN8VVQ1_9BACT</name>
<evidence type="ECO:0000313" key="3">
    <source>
        <dbReference type="Proteomes" id="UP001157733"/>
    </source>
</evidence>
<keyword evidence="3" id="KW-1185">Reference proteome</keyword>
<accession>A0ABN8VVQ1</accession>
<sequence>MNRKFNENILKALDKTEEALKICKEAMEDANDETCRAMYAAMIKDCEKHVQMLQGEIDLHKVQKKWDDTKK</sequence>
<organism evidence="2 3">
    <name type="scientific">Nitrospina watsonii</name>
    <dbReference type="NCBI Taxonomy" id="1323948"/>
    <lineage>
        <taxon>Bacteria</taxon>
        <taxon>Pseudomonadati</taxon>
        <taxon>Nitrospinota/Tectimicrobiota group</taxon>
        <taxon>Nitrospinota</taxon>
        <taxon>Nitrospinia</taxon>
        <taxon>Nitrospinales</taxon>
        <taxon>Nitrospinaceae</taxon>
        <taxon>Nitrospina</taxon>
    </lineage>
</organism>
<keyword evidence="1" id="KW-0175">Coiled coil</keyword>
<feature type="coiled-coil region" evidence="1">
    <location>
        <begin position="6"/>
        <end position="33"/>
    </location>
</feature>
<evidence type="ECO:0000313" key="2">
    <source>
        <dbReference type="EMBL" id="CAI2717887.1"/>
    </source>
</evidence>
<dbReference type="EMBL" id="OX336137">
    <property type="protein sequence ID" value="CAI2717887.1"/>
    <property type="molecule type" value="Genomic_DNA"/>
</dbReference>
<dbReference type="Proteomes" id="UP001157733">
    <property type="component" value="Chromosome"/>
</dbReference>
<proteinExistence type="predicted"/>
<protein>
    <submittedName>
        <fullName evidence="2">Uncharacterized protein</fullName>
    </submittedName>
</protein>
<gene>
    <name evidence="2" type="ORF">NSPWAT_1028</name>
</gene>
<evidence type="ECO:0000256" key="1">
    <source>
        <dbReference type="SAM" id="Coils"/>
    </source>
</evidence>
<dbReference type="RefSeq" id="WP_282010802.1">
    <property type="nucleotide sequence ID" value="NZ_OX336137.1"/>
</dbReference>